<protein>
    <recommendedName>
        <fullName evidence="3">F-box domain-containing protein</fullName>
    </recommendedName>
</protein>
<evidence type="ECO:0000313" key="2">
    <source>
        <dbReference type="Proteomes" id="UP000244336"/>
    </source>
</evidence>
<reference evidence="1 2" key="1">
    <citation type="submission" date="2018-04" db="EMBL/GenBank/DDBJ databases">
        <title>WGS assembly of Panicum hallii var. hallii HAL2.</title>
        <authorList>
            <person name="Lovell J."/>
            <person name="Jenkins J."/>
            <person name="Lowry D."/>
            <person name="Mamidi S."/>
            <person name="Sreedasyam A."/>
            <person name="Weng X."/>
            <person name="Barry K."/>
            <person name="Bonette J."/>
            <person name="Campitelli B."/>
            <person name="Daum C."/>
            <person name="Gordon S."/>
            <person name="Gould B."/>
            <person name="Lipzen A."/>
            <person name="MacQueen A."/>
            <person name="Palacio-Mejia J."/>
            <person name="Plott C."/>
            <person name="Shakirov E."/>
            <person name="Shu S."/>
            <person name="Yoshinaga Y."/>
            <person name="Zane M."/>
            <person name="Rokhsar D."/>
            <person name="Grimwood J."/>
            <person name="Schmutz J."/>
            <person name="Juenger T."/>
        </authorList>
    </citation>
    <scope>NUCLEOTIDE SEQUENCE [LARGE SCALE GENOMIC DNA]</scope>
    <source>
        <strain evidence="2">cv. HAL2</strain>
    </source>
</reference>
<dbReference type="Proteomes" id="UP000244336">
    <property type="component" value="Chromosome 5"/>
</dbReference>
<dbReference type="STRING" id="1504633.A0A2T7DJS6"/>
<organism evidence="1 2">
    <name type="scientific">Panicum hallii var. hallii</name>
    <dbReference type="NCBI Taxonomy" id="1504633"/>
    <lineage>
        <taxon>Eukaryota</taxon>
        <taxon>Viridiplantae</taxon>
        <taxon>Streptophyta</taxon>
        <taxon>Embryophyta</taxon>
        <taxon>Tracheophyta</taxon>
        <taxon>Spermatophyta</taxon>
        <taxon>Magnoliopsida</taxon>
        <taxon>Liliopsida</taxon>
        <taxon>Poales</taxon>
        <taxon>Poaceae</taxon>
        <taxon>PACMAD clade</taxon>
        <taxon>Panicoideae</taxon>
        <taxon>Panicodae</taxon>
        <taxon>Paniceae</taxon>
        <taxon>Panicinae</taxon>
        <taxon>Panicum</taxon>
        <taxon>Panicum sect. Panicum</taxon>
    </lineage>
</organism>
<name>A0A2T7DJS6_9POAL</name>
<sequence>MVEDAVAAKSRRRGGGGDMSALPEHVLQEILSRVGTVKDLFMFAATCCRWLGRFTDRTFLREILCPGQDQGQGQGLLGFFLQDARHGVTMGTRADAAQLASACSFLPAPRSPLGPGPTARVLTSSLAVPLAARRGIVLMQRVPRYRDTHLLLGVCNPVTRERHLLASLDRDPTNICGYTIITAADVHVDADGRFTFSQLLVATVDPSNRVWSAPTQCLVKGRRGCFSRADHRSAVVHQGAAHWLWLYDDTGGQRALPGARDDSSLYKLSVQLGGGAAAAAGPICFAFMRIPVRVGGNPLLCVTGDSKLAVVCVSHTWLFPLVVSNSKPAEAKAYWERTAFTIPAAAPYPDMPPLWQPKEKWFDLSTGSAVFIVDLHRKTVEKVMDCFLPLFADKMNRTAVPYEMDLDDFFMLKLGGLSSTGSSG</sequence>
<dbReference type="AlphaFoldDB" id="A0A2T7DJS6"/>
<gene>
    <name evidence="1" type="ORF">GQ55_5G244200</name>
</gene>
<dbReference type="OrthoDB" id="582186at2759"/>
<dbReference type="EMBL" id="CM009753">
    <property type="protein sequence ID" value="PUZ55839.1"/>
    <property type="molecule type" value="Genomic_DNA"/>
</dbReference>
<dbReference type="PANTHER" id="PTHR35828">
    <property type="entry name" value="OS08G0203800 PROTEIN-RELATED"/>
    <property type="match status" value="1"/>
</dbReference>
<dbReference type="SUPFAM" id="SSF81383">
    <property type="entry name" value="F-box domain"/>
    <property type="match status" value="1"/>
</dbReference>
<accession>A0A2T7DJS6</accession>
<dbReference type="PANTHER" id="PTHR35828:SF13">
    <property type="entry name" value="OS01G0152100 PROTEIN"/>
    <property type="match status" value="1"/>
</dbReference>
<evidence type="ECO:0008006" key="3">
    <source>
        <dbReference type="Google" id="ProtNLM"/>
    </source>
</evidence>
<evidence type="ECO:0000313" key="1">
    <source>
        <dbReference type="EMBL" id="PUZ55839.1"/>
    </source>
</evidence>
<dbReference type="Gramene" id="PUZ55839">
    <property type="protein sequence ID" value="PUZ55839"/>
    <property type="gene ID" value="GQ55_5G244200"/>
</dbReference>
<dbReference type="InterPro" id="IPR036047">
    <property type="entry name" value="F-box-like_dom_sf"/>
</dbReference>
<keyword evidence="2" id="KW-1185">Reference proteome</keyword>
<proteinExistence type="predicted"/>